<organism evidence="2 3">
    <name type="scientific">Parascaris equorum</name>
    <name type="common">Equine roundworm</name>
    <dbReference type="NCBI Taxonomy" id="6256"/>
    <lineage>
        <taxon>Eukaryota</taxon>
        <taxon>Metazoa</taxon>
        <taxon>Ecdysozoa</taxon>
        <taxon>Nematoda</taxon>
        <taxon>Chromadorea</taxon>
        <taxon>Rhabditida</taxon>
        <taxon>Spirurina</taxon>
        <taxon>Ascaridomorpha</taxon>
        <taxon>Ascaridoidea</taxon>
        <taxon>Ascarididae</taxon>
        <taxon>Parascaris</taxon>
    </lineage>
</organism>
<dbReference type="Pfam" id="PF00781">
    <property type="entry name" value="DAGK_cat"/>
    <property type="match status" value="1"/>
</dbReference>
<dbReference type="InterPro" id="IPR016064">
    <property type="entry name" value="NAD/diacylglycerol_kinase_sf"/>
</dbReference>
<dbReference type="PANTHER" id="PTHR12358:SF112">
    <property type="entry name" value="LD11247P-RELATED"/>
    <property type="match status" value="1"/>
</dbReference>
<dbReference type="WBParaSite" id="PEQ_0000045501-mRNA-1">
    <property type="protein sequence ID" value="PEQ_0000045501-mRNA-1"/>
    <property type="gene ID" value="PEQ_0000045501"/>
</dbReference>
<evidence type="ECO:0000313" key="3">
    <source>
        <dbReference type="WBParaSite" id="PEQ_0000045501-mRNA-1"/>
    </source>
</evidence>
<dbReference type="InterPro" id="IPR001206">
    <property type="entry name" value="Diacylglycerol_kinase_cat_dom"/>
</dbReference>
<dbReference type="SMART" id="SM00046">
    <property type="entry name" value="DAGKc"/>
    <property type="match status" value="1"/>
</dbReference>
<keyword evidence="2" id="KW-1185">Reference proteome</keyword>
<dbReference type="PANTHER" id="PTHR12358">
    <property type="entry name" value="SPHINGOSINE KINASE"/>
    <property type="match status" value="1"/>
</dbReference>
<dbReference type="GO" id="GO:0046512">
    <property type="term" value="P:sphingosine biosynthetic process"/>
    <property type="evidence" value="ECO:0007669"/>
    <property type="project" value="TreeGrafter"/>
</dbReference>
<protein>
    <submittedName>
        <fullName evidence="3">DAGKc domain-containing protein</fullName>
    </submittedName>
</protein>
<dbReference type="SUPFAM" id="SSF111331">
    <property type="entry name" value="NAD kinase/diacylglycerol kinase-like"/>
    <property type="match status" value="1"/>
</dbReference>
<dbReference type="InterPro" id="IPR050187">
    <property type="entry name" value="Lipid_Phosphate_FormReg"/>
</dbReference>
<accession>A0A914R1H4</accession>
<evidence type="ECO:0000313" key="2">
    <source>
        <dbReference type="Proteomes" id="UP000887564"/>
    </source>
</evidence>
<dbReference type="Gene3D" id="3.40.50.10330">
    <property type="entry name" value="Probable inorganic polyphosphate/atp-NAD kinase, domain 1"/>
    <property type="match status" value="1"/>
</dbReference>
<proteinExistence type="predicted"/>
<dbReference type="GO" id="GO:0016020">
    <property type="term" value="C:membrane"/>
    <property type="evidence" value="ECO:0007669"/>
    <property type="project" value="TreeGrafter"/>
</dbReference>
<dbReference type="InterPro" id="IPR017438">
    <property type="entry name" value="ATP-NAD_kinase_N"/>
</dbReference>
<sequence length="177" mass="19658">MRFHSIQSPFLAHFPIATLRMRRKILVIVNPFSGQKKALKMWKDETEPIFIAAQLDYEVVLTARNVCLNDYDGIAIVSGDGLVLEVIEGFLMRADRIRALKMPIAHIPGGTSNGLAAAVCFQCNEPFAPRGVFCLEAALMVARPRYLPLRICHVQTERDGDKAMFLSATWGLVADIG</sequence>
<reference evidence="3" key="1">
    <citation type="submission" date="2022-11" db="UniProtKB">
        <authorList>
            <consortium name="WormBaseParasite"/>
        </authorList>
    </citation>
    <scope>IDENTIFICATION</scope>
</reference>
<name>A0A914R1H4_PAREQ</name>
<dbReference type="PROSITE" id="PS50146">
    <property type="entry name" value="DAGK"/>
    <property type="match status" value="1"/>
</dbReference>
<evidence type="ECO:0000259" key="1">
    <source>
        <dbReference type="PROSITE" id="PS50146"/>
    </source>
</evidence>
<dbReference type="AlphaFoldDB" id="A0A914R1H4"/>
<feature type="domain" description="DAGKc" evidence="1">
    <location>
        <begin position="20"/>
        <end position="158"/>
    </location>
</feature>
<dbReference type="GO" id="GO:0001727">
    <property type="term" value="F:lipid kinase activity"/>
    <property type="evidence" value="ECO:0007669"/>
    <property type="project" value="TreeGrafter"/>
</dbReference>
<dbReference type="Proteomes" id="UP000887564">
    <property type="component" value="Unplaced"/>
</dbReference>
<dbReference type="GO" id="GO:0005737">
    <property type="term" value="C:cytoplasm"/>
    <property type="evidence" value="ECO:0007669"/>
    <property type="project" value="TreeGrafter"/>
</dbReference>